<protein>
    <submittedName>
        <fullName evidence="1">Uncharacterized protein</fullName>
    </submittedName>
</protein>
<accession>A0A6P0GNP9</accession>
<sequence>MTLAGTGSRVRVLGTTISLTDVHDGQAALHVDDQDVTCSEGQSATAGSLTLTCADVTSDSVTVTVSLG</sequence>
<gene>
    <name evidence="1" type="ORF">GCU54_23895</name>
</gene>
<comment type="caution">
    <text evidence="1">The sequence shown here is derived from an EMBL/GenBank/DDBJ whole genome shotgun (WGS) entry which is preliminary data.</text>
</comment>
<dbReference type="EMBL" id="JAAGWE010000054">
    <property type="protein sequence ID" value="NEM09005.1"/>
    <property type="molecule type" value="Genomic_DNA"/>
</dbReference>
<proteinExistence type="predicted"/>
<dbReference type="AlphaFoldDB" id="A0A6P0GNP9"/>
<dbReference type="Proteomes" id="UP000471126">
    <property type="component" value="Unassembled WGS sequence"/>
</dbReference>
<organism evidence="1 2">
    <name type="scientific">Geodermatophilus normandii</name>
    <dbReference type="NCBI Taxonomy" id="1137989"/>
    <lineage>
        <taxon>Bacteria</taxon>
        <taxon>Bacillati</taxon>
        <taxon>Actinomycetota</taxon>
        <taxon>Actinomycetes</taxon>
        <taxon>Geodermatophilales</taxon>
        <taxon>Geodermatophilaceae</taxon>
        <taxon>Geodermatophilus</taxon>
    </lineage>
</organism>
<evidence type="ECO:0000313" key="1">
    <source>
        <dbReference type="EMBL" id="NEM09005.1"/>
    </source>
</evidence>
<reference evidence="1 2" key="1">
    <citation type="submission" date="2019-12" db="EMBL/GenBank/DDBJ databases">
        <title>WGS of CPCC 203550 I12A-02606.</title>
        <authorList>
            <person name="Jiang Z."/>
        </authorList>
    </citation>
    <scope>NUCLEOTIDE SEQUENCE [LARGE SCALE GENOMIC DNA]</scope>
    <source>
        <strain evidence="1 2">I12A-02606</strain>
    </source>
</reference>
<dbReference type="RefSeq" id="WP_163479287.1">
    <property type="nucleotide sequence ID" value="NZ_JAAGWE010000054.1"/>
</dbReference>
<evidence type="ECO:0000313" key="2">
    <source>
        <dbReference type="Proteomes" id="UP000471126"/>
    </source>
</evidence>
<name>A0A6P0GNP9_9ACTN</name>